<evidence type="ECO:0000256" key="2">
    <source>
        <dbReference type="ARBA" id="ARBA00023015"/>
    </source>
</evidence>
<evidence type="ECO:0000256" key="5">
    <source>
        <dbReference type="ARBA" id="ARBA00023163"/>
    </source>
</evidence>
<keyword evidence="5" id="KW-0804">Transcription</keyword>
<evidence type="ECO:0000259" key="7">
    <source>
        <dbReference type="Pfam" id="PF08281"/>
    </source>
</evidence>
<evidence type="ECO:0000313" key="8">
    <source>
        <dbReference type="EMBL" id="OWR00429.1"/>
    </source>
</evidence>
<dbReference type="GO" id="GO:0003677">
    <property type="term" value="F:DNA binding"/>
    <property type="evidence" value="ECO:0007669"/>
    <property type="project" value="UniProtKB-KW"/>
</dbReference>
<dbReference type="InterPro" id="IPR039425">
    <property type="entry name" value="RNA_pol_sigma-70-like"/>
</dbReference>
<dbReference type="AlphaFoldDB" id="A0A246K4M7"/>
<dbReference type="InterPro" id="IPR014284">
    <property type="entry name" value="RNA_pol_sigma-70_dom"/>
</dbReference>
<reference evidence="8 9" key="1">
    <citation type="journal article" date="2002" name="Int. J. Syst. Evol. Microbiol.">
        <title>Sphingopyxis witflariensis sp. nov., isolated from activated sludge.</title>
        <authorList>
            <person name="Kampfer P."/>
            <person name="Witzenberger R."/>
            <person name="Denner E.B."/>
            <person name="Busse H.J."/>
            <person name="Neef A."/>
        </authorList>
    </citation>
    <scope>NUCLEOTIDE SEQUENCE [LARGE SCALE GENOMIC DNA]</scope>
    <source>
        <strain evidence="8 9">DSM 14551</strain>
    </source>
</reference>
<dbReference type="InterPro" id="IPR036388">
    <property type="entry name" value="WH-like_DNA-bd_sf"/>
</dbReference>
<evidence type="ECO:0000256" key="4">
    <source>
        <dbReference type="ARBA" id="ARBA00023125"/>
    </source>
</evidence>
<dbReference type="PANTHER" id="PTHR43133">
    <property type="entry name" value="RNA POLYMERASE ECF-TYPE SIGMA FACTO"/>
    <property type="match status" value="1"/>
</dbReference>
<comment type="similarity">
    <text evidence="1">Belongs to the sigma-70 factor family. ECF subfamily.</text>
</comment>
<feature type="domain" description="RNA polymerase sigma factor 70 region 4 type 2" evidence="7">
    <location>
        <begin position="95"/>
        <end position="146"/>
    </location>
</feature>
<gene>
    <name evidence="8" type="ORF">CDQ91_05195</name>
</gene>
<evidence type="ECO:0000256" key="1">
    <source>
        <dbReference type="ARBA" id="ARBA00010641"/>
    </source>
</evidence>
<keyword evidence="4" id="KW-0238">DNA-binding</keyword>
<dbReference type="SUPFAM" id="SSF88659">
    <property type="entry name" value="Sigma3 and sigma4 domains of RNA polymerase sigma factors"/>
    <property type="match status" value="1"/>
</dbReference>
<dbReference type="CDD" id="cd06171">
    <property type="entry name" value="Sigma70_r4"/>
    <property type="match status" value="1"/>
</dbReference>
<keyword evidence="3" id="KW-0731">Sigma factor</keyword>
<dbReference type="NCBIfam" id="TIGR02937">
    <property type="entry name" value="sigma70-ECF"/>
    <property type="match status" value="1"/>
</dbReference>
<dbReference type="GO" id="GO:0006352">
    <property type="term" value="P:DNA-templated transcription initiation"/>
    <property type="evidence" value="ECO:0007669"/>
    <property type="project" value="InterPro"/>
</dbReference>
<dbReference type="InterPro" id="IPR007627">
    <property type="entry name" value="RNA_pol_sigma70_r2"/>
</dbReference>
<dbReference type="GO" id="GO:0016987">
    <property type="term" value="F:sigma factor activity"/>
    <property type="evidence" value="ECO:0007669"/>
    <property type="project" value="UniProtKB-KW"/>
</dbReference>
<dbReference type="Pfam" id="PF08281">
    <property type="entry name" value="Sigma70_r4_2"/>
    <property type="match status" value="1"/>
</dbReference>
<dbReference type="OrthoDB" id="7268940at2"/>
<dbReference type="InterPro" id="IPR013324">
    <property type="entry name" value="RNA_pol_sigma_r3/r4-like"/>
</dbReference>
<organism evidence="8 9">
    <name type="scientific">Sphingopyxis witflariensis</name>
    <dbReference type="NCBI Taxonomy" id="173675"/>
    <lineage>
        <taxon>Bacteria</taxon>
        <taxon>Pseudomonadati</taxon>
        <taxon>Pseudomonadota</taxon>
        <taxon>Alphaproteobacteria</taxon>
        <taxon>Sphingomonadales</taxon>
        <taxon>Sphingomonadaceae</taxon>
        <taxon>Sphingopyxis</taxon>
    </lineage>
</organism>
<dbReference type="PANTHER" id="PTHR43133:SF8">
    <property type="entry name" value="RNA POLYMERASE SIGMA FACTOR HI_1459-RELATED"/>
    <property type="match status" value="1"/>
</dbReference>
<evidence type="ECO:0000259" key="6">
    <source>
        <dbReference type="Pfam" id="PF04542"/>
    </source>
</evidence>
<dbReference type="InterPro" id="IPR013325">
    <property type="entry name" value="RNA_pol_sigma_r2"/>
</dbReference>
<protein>
    <submittedName>
        <fullName evidence="8">RNA polymerase subunit sigma-24</fullName>
    </submittedName>
</protein>
<dbReference type="Proteomes" id="UP000197097">
    <property type="component" value="Unassembled WGS sequence"/>
</dbReference>
<keyword evidence="2" id="KW-0805">Transcription regulation</keyword>
<evidence type="ECO:0000256" key="3">
    <source>
        <dbReference type="ARBA" id="ARBA00023082"/>
    </source>
</evidence>
<feature type="domain" description="RNA polymerase sigma-70 region 2" evidence="6">
    <location>
        <begin position="8"/>
        <end position="63"/>
    </location>
</feature>
<dbReference type="Pfam" id="PF04542">
    <property type="entry name" value="Sigma70_r2"/>
    <property type="match status" value="1"/>
</dbReference>
<dbReference type="SUPFAM" id="SSF88946">
    <property type="entry name" value="Sigma2 domain of RNA polymerase sigma factors"/>
    <property type="match status" value="1"/>
</dbReference>
<accession>A0A246K4M7</accession>
<evidence type="ECO:0000313" key="9">
    <source>
        <dbReference type="Proteomes" id="UP000197097"/>
    </source>
</evidence>
<comment type="caution">
    <text evidence="8">The sequence shown here is derived from an EMBL/GenBank/DDBJ whole genome shotgun (WGS) entry which is preliminary data.</text>
</comment>
<name>A0A246K4M7_9SPHN</name>
<keyword evidence="9" id="KW-1185">Reference proteome</keyword>
<sequence length="174" mass="20176">MPHEAQSRAWLRRARVQSEEADDLVQEAYCRLATIDEVDHIDRPGAYFFSIIRNLLVRRRREASVVSLESIAEIEAIPDPDTGPEMEVARRMDAERVRSLIAELPERCRRIVEMQKIEGYSQIEIARLLGVTESVVENNIYRGVQAVRKNWLKKQDDLSERLKLFGNDVEGRSR</sequence>
<dbReference type="InterPro" id="IPR013249">
    <property type="entry name" value="RNA_pol_sigma70_r4_t2"/>
</dbReference>
<dbReference type="EMBL" id="NISJ01000002">
    <property type="protein sequence ID" value="OWR00429.1"/>
    <property type="molecule type" value="Genomic_DNA"/>
</dbReference>
<proteinExistence type="inferred from homology"/>
<dbReference type="Gene3D" id="1.10.10.10">
    <property type="entry name" value="Winged helix-like DNA-binding domain superfamily/Winged helix DNA-binding domain"/>
    <property type="match status" value="1"/>
</dbReference>
<dbReference type="Gene3D" id="1.10.1740.10">
    <property type="match status" value="1"/>
</dbReference>